<name>A0ABU3XE07_9BACI</name>
<dbReference type="Pfam" id="PF10100">
    <property type="entry name" value="Staph_opine_DH"/>
    <property type="match status" value="1"/>
</dbReference>
<proteinExistence type="predicted"/>
<evidence type="ECO:0000313" key="2">
    <source>
        <dbReference type="Proteomes" id="UP001287282"/>
    </source>
</evidence>
<dbReference type="Proteomes" id="UP001287282">
    <property type="component" value="Unassembled WGS sequence"/>
</dbReference>
<organism evidence="1 2">
    <name type="scientific">Alkalihalophilus lindianensis</name>
    <dbReference type="NCBI Taxonomy" id="1630542"/>
    <lineage>
        <taxon>Bacteria</taxon>
        <taxon>Bacillati</taxon>
        <taxon>Bacillota</taxon>
        <taxon>Bacilli</taxon>
        <taxon>Bacillales</taxon>
        <taxon>Bacillaceae</taxon>
        <taxon>Alkalihalophilus</taxon>
    </lineage>
</organism>
<dbReference type="EMBL" id="JAWJBA010000006">
    <property type="protein sequence ID" value="MDV2686116.1"/>
    <property type="molecule type" value="Genomic_DNA"/>
</dbReference>
<accession>A0ABU3XE07</accession>
<keyword evidence="2" id="KW-1185">Reference proteome</keyword>
<protein>
    <submittedName>
        <fullName evidence="1">Opine metallophore biosynthesis dehydrogenase</fullName>
    </submittedName>
</protein>
<dbReference type="InterPro" id="IPR016935">
    <property type="entry name" value="Opine_metallophore_DH"/>
</dbReference>
<gene>
    <name evidence="1" type="ORF">RYX56_17240</name>
</gene>
<sequence>MSPSIGANLLIKGLLNKDVEIISLSTYFAATKWKGNDRKTKICVTKAIKKRIFIGSTKEASSACSYLKEVIKEIGVICTILPSALAAEGRSITTYVHPPLFLNKIALTDIFFGEGPQKSMYKLYPEGPITPMVMSNLLSVWKEITGFLQSFDIKRFNLLKFLNDDNYPVPEEMLSRTSIEDFMNVDRIKQEYLLYVRYTALLIDPFSKPDQEGRYFEFSRVPLERVKRVEGRWEIPRVPLEDYKKLKLMSELAYRVNQELPVVNELVENFEEVVSLFSEKHRLHFDMDVFQKQLDRDLTTILNHTQPIQT</sequence>
<reference evidence="1 2" key="1">
    <citation type="submission" date="2023-10" db="EMBL/GenBank/DDBJ databases">
        <title>Screening of Alkalihalobacillus lindianensis BZ-TG-R113 and Its Alleviation of Salt Stress on Rapeseed Growth.</title>
        <authorList>
            <person name="Zhao B."/>
            <person name="Guo T."/>
        </authorList>
    </citation>
    <scope>NUCLEOTIDE SEQUENCE [LARGE SCALE GENOMIC DNA]</scope>
    <source>
        <strain evidence="1 2">BZ-TG-R113</strain>
    </source>
</reference>
<comment type="caution">
    <text evidence="1">The sequence shown here is derived from an EMBL/GenBank/DDBJ whole genome shotgun (WGS) entry which is preliminary data.</text>
</comment>
<evidence type="ECO:0000313" key="1">
    <source>
        <dbReference type="EMBL" id="MDV2686116.1"/>
    </source>
</evidence>